<organism evidence="2 3">
    <name type="scientific">SAR92 bacterium BACL26 MAG-121220-bin70</name>
    <dbReference type="NCBI Taxonomy" id="1655626"/>
    <lineage>
        <taxon>Bacteria</taxon>
        <taxon>Pseudomonadati</taxon>
        <taxon>Pseudomonadota</taxon>
        <taxon>Gammaproteobacteria</taxon>
        <taxon>Cellvibrionales</taxon>
        <taxon>Porticoccaceae</taxon>
        <taxon>SAR92 clade</taxon>
    </lineage>
</organism>
<keyword evidence="1" id="KW-0812">Transmembrane</keyword>
<gene>
    <name evidence="2" type="ORF">ABS24_08295</name>
</gene>
<evidence type="ECO:0000256" key="1">
    <source>
        <dbReference type="SAM" id="Phobius"/>
    </source>
</evidence>
<dbReference type="AlphaFoldDB" id="A0A0R2U7I2"/>
<dbReference type="Proteomes" id="UP000051213">
    <property type="component" value="Unassembled WGS sequence"/>
</dbReference>
<feature type="transmembrane region" description="Helical" evidence="1">
    <location>
        <begin position="6"/>
        <end position="24"/>
    </location>
</feature>
<evidence type="ECO:0000313" key="3">
    <source>
        <dbReference type="Proteomes" id="UP000051213"/>
    </source>
</evidence>
<keyword evidence="1" id="KW-1133">Transmembrane helix</keyword>
<name>A0A0R2U7I2_9GAMM</name>
<dbReference type="InterPro" id="IPR052165">
    <property type="entry name" value="Membrane_assoc_protease"/>
</dbReference>
<evidence type="ECO:0000313" key="2">
    <source>
        <dbReference type="EMBL" id="KRO95214.1"/>
    </source>
</evidence>
<comment type="caution">
    <text evidence="2">The sequence shown here is derived from an EMBL/GenBank/DDBJ whole genome shotgun (WGS) entry which is preliminary data.</text>
</comment>
<reference evidence="2 3" key="1">
    <citation type="submission" date="2015-10" db="EMBL/GenBank/DDBJ databases">
        <title>Metagenome-Assembled Genomes uncover a global brackish microbiome.</title>
        <authorList>
            <person name="Hugerth L.W."/>
            <person name="Larsson J."/>
            <person name="Alneberg J."/>
            <person name="Lindh M.V."/>
            <person name="Legrand C."/>
            <person name="Pinhassi J."/>
            <person name="Andersson A.F."/>
        </authorList>
    </citation>
    <scope>NUCLEOTIDE SEQUENCE [LARGE SCALE GENOMIC DNA]</scope>
    <source>
        <strain evidence="2">BACL26 MAG-121220-bin70</strain>
    </source>
</reference>
<sequence>MDIELLYWHWLVLGLLLVVGEIFIPSFTILWFGLGALVVGLVQLLIPMPLTVQVLLWTGSSVAFTLIWFKIIKAKMAQGKTGEQAHNDAIGASGLVIKLPTQSTQGRMRFSTPVMDSDEWEFSCDTDVELGDRLHIKEIFGEFLVVTKLN</sequence>
<proteinExistence type="predicted"/>
<dbReference type="PANTHER" id="PTHR33507">
    <property type="entry name" value="INNER MEMBRANE PROTEIN YBBJ"/>
    <property type="match status" value="1"/>
</dbReference>
<protein>
    <submittedName>
        <fullName evidence="2">Uncharacterized protein</fullName>
    </submittedName>
</protein>
<feature type="transmembrane region" description="Helical" evidence="1">
    <location>
        <begin position="54"/>
        <end position="72"/>
    </location>
</feature>
<dbReference type="EMBL" id="LICA01000100">
    <property type="protein sequence ID" value="KRO95214.1"/>
    <property type="molecule type" value="Genomic_DNA"/>
</dbReference>
<accession>A0A0R2U7I2</accession>
<dbReference type="GO" id="GO:0005886">
    <property type="term" value="C:plasma membrane"/>
    <property type="evidence" value="ECO:0007669"/>
    <property type="project" value="TreeGrafter"/>
</dbReference>
<keyword evidence="1" id="KW-0472">Membrane</keyword>
<dbReference type="PANTHER" id="PTHR33507:SF3">
    <property type="entry name" value="INNER MEMBRANE PROTEIN YBBJ"/>
    <property type="match status" value="1"/>
</dbReference>